<protein>
    <submittedName>
        <fullName evidence="3">DUF302 domain-containing protein</fullName>
    </submittedName>
</protein>
<evidence type="ECO:0000313" key="3">
    <source>
        <dbReference type="EMBL" id="MEY6430906.1"/>
    </source>
</evidence>
<dbReference type="InterPro" id="IPR035923">
    <property type="entry name" value="TT1751-like_sf"/>
</dbReference>
<evidence type="ECO:0000259" key="2">
    <source>
        <dbReference type="Pfam" id="PF03625"/>
    </source>
</evidence>
<organism evidence="3 4">
    <name type="scientific">Thioalkalicoccus limnaeus</name>
    <dbReference type="NCBI Taxonomy" id="120681"/>
    <lineage>
        <taxon>Bacteria</taxon>
        <taxon>Pseudomonadati</taxon>
        <taxon>Pseudomonadota</taxon>
        <taxon>Gammaproteobacteria</taxon>
        <taxon>Chromatiales</taxon>
        <taxon>Chromatiaceae</taxon>
        <taxon>Thioalkalicoccus</taxon>
    </lineage>
</organism>
<feature type="domain" description="DUF302" evidence="2">
    <location>
        <begin position="99"/>
        <end position="154"/>
    </location>
</feature>
<evidence type="ECO:0000256" key="1">
    <source>
        <dbReference type="SAM" id="Phobius"/>
    </source>
</evidence>
<dbReference type="InterPro" id="IPR005180">
    <property type="entry name" value="DUF302"/>
</dbReference>
<dbReference type="EMBL" id="JBDKXB010000001">
    <property type="protein sequence ID" value="MEY6430906.1"/>
    <property type="molecule type" value="Genomic_DNA"/>
</dbReference>
<accession>A0ABV4B9I1</accession>
<comment type="caution">
    <text evidence="3">The sequence shown here is derived from an EMBL/GenBank/DDBJ whole genome shotgun (WGS) entry which is preliminary data.</text>
</comment>
<keyword evidence="1" id="KW-0472">Membrane</keyword>
<dbReference type="Gene3D" id="3.30.310.70">
    <property type="entry name" value="TT1751-like domain"/>
    <property type="match status" value="1"/>
</dbReference>
<proteinExistence type="predicted"/>
<evidence type="ECO:0000313" key="4">
    <source>
        <dbReference type="Proteomes" id="UP001564408"/>
    </source>
</evidence>
<name>A0ABV4B9I1_9GAMM</name>
<keyword evidence="4" id="KW-1185">Reference proteome</keyword>
<reference evidence="3 4" key="1">
    <citation type="submission" date="2024-05" db="EMBL/GenBank/DDBJ databases">
        <title>Genome Sequence and Characterization of the New Strain Purple Sulfur Bacterium of Genus Thioalkalicoccus.</title>
        <authorList>
            <person name="Bryantseva I.A."/>
            <person name="Kyndt J.A."/>
            <person name="Imhoff J.F."/>
        </authorList>
    </citation>
    <scope>NUCLEOTIDE SEQUENCE [LARGE SCALE GENOMIC DNA]</scope>
    <source>
        <strain evidence="3 4">Um2</strain>
    </source>
</reference>
<feature type="transmembrane region" description="Helical" evidence="1">
    <location>
        <begin position="7"/>
        <end position="27"/>
    </location>
</feature>
<gene>
    <name evidence="3" type="ORF">ABC977_00605</name>
</gene>
<dbReference type="CDD" id="cd14797">
    <property type="entry name" value="DUF302"/>
    <property type="match status" value="1"/>
</dbReference>
<sequence length="192" mass="21669">MKLIRNLFALIGVATLILVIVVSLRLLPKLDEFDPGFVSVYREFASELWRTGEPGAAMMWAVPVEEGLSTDDVIESLKSLAIANDFFFAGEAPFYRQIEAITGETYRYVNFLSFCDALVGRDMLDYRDHYSGFMPCRIALLEDHDGRLWLYSMNLDLMIYGGHPLPDDLKASAIRVRDTILRIMQGAAAGEF</sequence>
<dbReference type="RefSeq" id="WP_369665288.1">
    <property type="nucleotide sequence ID" value="NZ_JBDKXB010000001.1"/>
</dbReference>
<dbReference type="SUPFAM" id="SSF103247">
    <property type="entry name" value="TT1751-like"/>
    <property type="match status" value="1"/>
</dbReference>
<dbReference type="Proteomes" id="UP001564408">
    <property type="component" value="Unassembled WGS sequence"/>
</dbReference>
<keyword evidence="1" id="KW-0812">Transmembrane</keyword>
<keyword evidence="1" id="KW-1133">Transmembrane helix</keyword>
<dbReference type="Pfam" id="PF03625">
    <property type="entry name" value="DUF302"/>
    <property type="match status" value="1"/>
</dbReference>